<name>A0ABD4TDW9_9EURY</name>
<dbReference type="InterPro" id="IPR014027">
    <property type="entry name" value="UDP-Glc/GDP-Man_DH_C"/>
</dbReference>
<comment type="similarity">
    <text evidence="2 7">Belongs to the UDP-glucose/GDP-mannose dehydrogenase family.</text>
</comment>
<organism evidence="12 13">
    <name type="scientific">Methanoculleus oceani</name>
    <dbReference type="NCBI Taxonomy" id="2184756"/>
    <lineage>
        <taxon>Archaea</taxon>
        <taxon>Methanobacteriati</taxon>
        <taxon>Methanobacteriota</taxon>
        <taxon>Stenosarchaea group</taxon>
        <taxon>Methanomicrobia</taxon>
        <taxon>Methanomicrobiales</taxon>
        <taxon>Methanomicrobiaceae</taxon>
        <taxon>Methanoculleus</taxon>
    </lineage>
</organism>
<dbReference type="InterPro" id="IPR017476">
    <property type="entry name" value="UDP-Glc/GDP-Man"/>
</dbReference>
<dbReference type="InterPro" id="IPR001732">
    <property type="entry name" value="UDP-Glc/GDP-Man_DH_N"/>
</dbReference>
<dbReference type="PIRSF" id="PIRSF000124">
    <property type="entry name" value="UDPglc_GDPman_dh"/>
    <property type="match status" value="1"/>
</dbReference>
<feature type="binding site" evidence="9">
    <location>
        <begin position="156"/>
        <end position="159"/>
    </location>
    <ligand>
        <name>substrate</name>
    </ligand>
</feature>
<dbReference type="NCBIfam" id="TIGR03026">
    <property type="entry name" value="NDP-sugDHase"/>
    <property type="match status" value="1"/>
</dbReference>
<dbReference type="Pfam" id="PF00984">
    <property type="entry name" value="UDPG_MGDP_dh"/>
    <property type="match status" value="1"/>
</dbReference>
<sequence>MKISIVGCGYVGTVTGVCFADFGHDIIFYDIDGKKLDLLARGEAPIYEPSLDGLIRKNREHLVTTPDLTAAVRDTDITFVCVGTPSRQDGSIDLAYILSAGATIGEGLQEMPGFHSIIVKSTVFPGSTEGPVRSVIEQESGKQAFVDFGLGSNPEFLREGNAVRDFCEPDRIVLGTGDTRTARMLGNLYASFTCPKIETSIRTAEMIKYASNAFLATKISFANEIGNLAKKLGIDSEEVFAGVGLDSRIGPAFFRTGIGFGGSCFPKDVRALIAGAGGHGEDLHVLHAALRVNEDQPLRLFRLIQARIPDLKGRRIGILGLAFKPDTDDVRESRAIPIVRALLDAGADIIAYDPLAMENFAALFPQIDYAPSARAVLSADAVLITTEWEEFEHLDYSGATVIDGRRIAAASRTAEIYEGVCW</sequence>
<evidence type="ECO:0000313" key="12">
    <source>
        <dbReference type="EMBL" id="MCM2465669.1"/>
    </source>
</evidence>
<dbReference type="EC" id="1.1.1.22" evidence="3 7"/>
<dbReference type="SUPFAM" id="SSF48179">
    <property type="entry name" value="6-phosphogluconate dehydrogenase C-terminal domain-like"/>
    <property type="match status" value="1"/>
</dbReference>
<dbReference type="AlphaFoldDB" id="A0ABD4TDW9"/>
<comment type="catalytic activity">
    <reaction evidence="6 7">
        <text>UDP-alpha-D-glucose + 2 NAD(+) + H2O = UDP-alpha-D-glucuronate + 2 NADH + 3 H(+)</text>
        <dbReference type="Rhea" id="RHEA:23596"/>
        <dbReference type="ChEBI" id="CHEBI:15377"/>
        <dbReference type="ChEBI" id="CHEBI:15378"/>
        <dbReference type="ChEBI" id="CHEBI:57540"/>
        <dbReference type="ChEBI" id="CHEBI:57945"/>
        <dbReference type="ChEBI" id="CHEBI:58052"/>
        <dbReference type="ChEBI" id="CHEBI:58885"/>
        <dbReference type="EC" id="1.1.1.22"/>
    </reaction>
</comment>
<evidence type="ECO:0000259" key="11">
    <source>
        <dbReference type="SMART" id="SM00984"/>
    </source>
</evidence>
<evidence type="ECO:0000256" key="10">
    <source>
        <dbReference type="PIRSR" id="PIRSR500134-3"/>
    </source>
</evidence>
<evidence type="ECO:0000256" key="8">
    <source>
        <dbReference type="PIRSR" id="PIRSR500134-1"/>
    </source>
</evidence>
<feature type="domain" description="UDP-glucose/GDP-mannose dehydrogenase C-terminal" evidence="11">
    <location>
        <begin position="317"/>
        <end position="410"/>
    </location>
</feature>
<gene>
    <name evidence="12" type="ORF">DIC75_04970</name>
</gene>
<dbReference type="InterPro" id="IPR036220">
    <property type="entry name" value="UDP-Glc/GDP-Man_DH_C_sf"/>
</dbReference>
<evidence type="ECO:0000256" key="3">
    <source>
        <dbReference type="ARBA" id="ARBA00012954"/>
    </source>
</evidence>
<dbReference type="Pfam" id="PF03721">
    <property type="entry name" value="UDPG_MGDP_dh_N"/>
    <property type="match status" value="1"/>
</dbReference>
<dbReference type="InterPro" id="IPR036291">
    <property type="entry name" value="NAD(P)-bd_dom_sf"/>
</dbReference>
<dbReference type="InterPro" id="IPR014026">
    <property type="entry name" value="UDP-Glc/GDP-Man_DH_dimer"/>
</dbReference>
<evidence type="ECO:0000256" key="5">
    <source>
        <dbReference type="ARBA" id="ARBA00023027"/>
    </source>
</evidence>
<protein>
    <recommendedName>
        <fullName evidence="3 7">UDP-glucose 6-dehydrogenase</fullName>
        <ecNumber evidence="3 7">1.1.1.22</ecNumber>
    </recommendedName>
</protein>
<dbReference type="Proteomes" id="UP001523230">
    <property type="component" value="Unassembled WGS sequence"/>
</dbReference>
<evidence type="ECO:0000256" key="4">
    <source>
        <dbReference type="ARBA" id="ARBA00023002"/>
    </source>
</evidence>
<feature type="binding site" evidence="10">
    <location>
        <position position="84"/>
    </location>
    <ligand>
        <name>NAD(+)</name>
        <dbReference type="ChEBI" id="CHEBI:57540"/>
    </ligand>
</feature>
<dbReference type="InterPro" id="IPR008927">
    <property type="entry name" value="6-PGluconate_DH-like_C_sf"/>
</dbReference>
<feature type="active site" description="Nucleophile" evidence="8">
    <location>
        <position position="264"/>
    </location>
</feature>
<keyword evidence="13" id="KW-1185">Reference proteome</keyword>
<keyword evidence="5 7" id="KW-0520">NAD</keyword>
<dbReference type="PIRSF" id="PIRSF500134">
    <property type="entry name" value="UDPglc_DH_bac"/>
    <property type="match status" value="1"/>
</dbReference>
<reference evidence="12 13" key="1">
    <citation type="submission" date="2018-05" db="EMBL/GenBank/DDBJ databases">
        <title>Isolation and characterization of genus Methanoculleus species and their viruses from deep sea marine sediment offshore southwestern Taiwan.</title>
        <authorList>
            <person name="Wei W.-H."/>
            <person name="Chen W.-C."/>
            <person name="Lai M.-C."/>
            <person name="Chen S.-C."/>
        </authorList>
    </citation>
    <scope>NUCLEOTIDE SEQUENCE [LARGE SCALE GENOMIC DNA]</scope>
    <source>
        <strain evidence="12 13">CWC-02</strain>
    </source>
</reference>
<proteinExistence type="inferred from homology"/>
<feature type="binding site" evidence="10">
    <location>
        <position position="122"/>
    </location>
    <ligand>
        <name>NAD(+)</name>
        <dbReference type="ChEBI" id="CHEBI:57540"/>
    </ligand>
</feature>
<evidence type="ECO:0000256" key="7">
    <source>
        <dbReference type="PIRNR" id="PIRNR000124"/>
    </source>
</evidence>
<dbReference type="PANTHER" id="PTHR43750:SF3">
    <property type="entry name" value="UDP-GLUCOSE 6-DEHYDROGENASE TUAD"/>
    <property type="match status" value="1"/>
</dbReference>
<feature type="binding site" evidence="10">
    <location>
        <position position="35"/>
    </location>
    <ligand>
        <name>NAD(+)</name>
        <dbReference type="ChEBI" id="CHEBI:57540"/>
    </ligand>
</feature>
<evidence type="ECO:0000256" key="1">
    <source>
        <dbReference type="ARBA" id="ARBA00004701"/>
    </source>
</evidence>
<comment type="pathway">
    <text evidence="1">Nucleotide-sugar biosynthesis; UDP-alpha-D-glucuronate biosynthesis; UDP-alpha-D-glucuronate from UDP-alpha-D-glucose: step 1/1.</text>
</comment>
<keyword evidence="4 7" id="KW-0560">Oxidoreductase</keyword>
<dbReference type="Gene3D" id="1.20.5.100">
    <property type="entry name" value="Cytochrome c1, transmembrane anchor, C-terminal"/>
    <property type="match status" value="1"/>
</dbReference>
<dbReference type="EMBL" id="QFDM01000001">
    <property type="protein sequence ID" value="MCM2465669.1"/>
    <property type="molecule type" value="Genomic_DNA"/>
</dbReference>
<dbReference type="GO" id="GO:0003979">
    <property type="term" value="F:UDP-glucose 6-dehydrogenase activity"/>
    <property type="evidence" value="ECO:0007669"/>
    <property type="project" value="UniProtKB-EC"/>
</dbReference>
<dbReference type="Gene3D" id="3.40.50.720">
    <property type="entry name" value="NAD(P)-binding Rossmann-like Domain"/>
    <property type="match status" value="2"/>
</dbReference>
<feature type="binding site" evidence="9">
    <location>
        <position position="261"/>
    </location>
    <ligand>
        <name>substrate</name>
    </ligand>
</feature>
<feature type="binding site" evidence="9">
    <location>
        <begin position="253"/>
        <end position="257"/>
    </location>
    <ligand>
        <name>substrate</name>
    </ligand>
</feature>
<evidence type="ECO:0000256" key="6">
    <source>
        <dbReference type="ARBA" id="ARBA00047473"/>
    </source>
</evidence>
<feature type="binding site" evidence="10">
    <location>
        <position position="30"/>
    </location>
    <ligand>
        <name>NAD(+)</name>
        <dbReference type="ChEBI" id="CHEBI:57540"/>
    </ligand>
</feature>
<dbReference type="SMART" id="SM00984">
    <property type="entry name" value="UDPG_MGDP_dh_C"/>
    <property type="match status" value="1"/>
</dbReference>
<dbReference type="PANTHER" id="PTHR43750">
    <property type="entry name" value="UDP-GLUCOSE 6-DEHYDROGENASE TUAD"/>
    <property type="match status" value="1"/>
</dbReference>
<evidence type="ECO:0000256" key="9">
    <source>
        <dbReference type="PIRSR" id="PIRSR500134-2"/>
    </source>
</evidence>
<dbReference type="InterPro" id="IPR028357">
    <property type="entry name" value="UDPglc_DH_bac"/>
</dbReference>
<feature type="binding site" evidence="9">
    <location>
        <position position="324"/>
    </location>
    <ligand>
        <name>substrate</name>
    </ligand>
</feature>
<dbReference type="SUPFAM" id="SSF51735">
    <property type="entry name" value="NAD(P)-binding Rossmann-fold domains"/>
    <property type="match status" value="1"/>
</dbReference>
<dbReference type="RefSeq" id="WP_250986893.1">
    <property type="nucleotide sequence ID" value="NZ_QFDM01000001.1"/>
</dbReference>
<feature type="binding site" evidence="10">
    <location>
        <position position="159"/>
    </location>
    <ligand>
        <name>NAD(+)</name>
        <dbReference type="ChEBI" id="CHEBI:57540"/>
    </ligand>
</feature>
<dbReference type="Pfam" id="PF03720">
    <property type="entry name" value="UDPG_MGDP_dh_C"/>
    <property type="match status" value="1"/>
</dbReference>
<comment type="caution">
    <text evidence="12">The sequence shown here is derived from an EMBL/GenBank/DDBJ whole genome shotgun (WGS) entry which is preliminary data.</text>
</comment>
<feature type="binding site" evidence="10">
    <location>
        <position position="331"/>
    </location>
    <ligand>
        <name>NAD(+)</name>
        <dbReference type="ChEBI" id="CHEBI:57540"/>
    </ligand>
</feature>
<accession>A0ABD4TDW9</accession>
<feature type="binding site" evidence="9">
    <location>
        <position position="208"/>
    </location>
    <ligand>
        <name>substrate</name>
    </ligand>
</feature>
<evidence type="ECO:0000256" key="2">
    <source>
        <dbReference type="ARBA" id="ARBA00006601"/>
    </source>
</evidence>
<evidence type="ECO:0000313" key="13">
    <source>
        <dbReference type="Proteomes" id="UP001523230"/>
    </source>
</evidence>
<dbReference type="SUPFAM" id="SSF52413">
    <property type="entry name" value="UDP-glucose/GDP-mannose dehydrogenase C-terminal domain"/>
    <property type="match status" value="1"/>
</dbReference>
<feature type="binding site" evidence="10">
    <location>
        <position position="267"/>
    </location>
    <ligand>
        <name>NAD(+)</name>
        <dbReference type="ChEBI" id="CHEBI:57540"/>
    </ligand>
</feature>